<name>A0A6J4HWA2_9BACT</name>
<dbReference type="EMBL" id="CADCTJ010000341">
    <property type="protein sequence ID" value="CAA9232819.1"/>
    <property type="molecule type" value="Genomic_DNA"/>
</dbReference>
<dbReference type="PANTHER" id="PTHR37947:SF1">
    <property type="entry name" value="BLL2462 PROTEIN"/>
    <property type="match status" value="1"/>
</dbReference>
<keyword evidence="1" id="KW-0812">Transmembrane</keyword>
<feature type="transmembrane region" description="Helical" evidence="1">
    <location>
        <begin position="30"/>
        <end position="48"/>
    </location>
</feature>
<keyword evidence="1" id="KW-0472">Membrane</keyword>
<evidence type="ECO:0000313" key="2">
    <source>
        <dbReference type="EMBL" id="CAA9232819.1"/>
    </source>
</evidence>
<dbReference type="AlphaFoldDB" id="A0A6J4HWA2"/>
<dbReference type="PANTHER" id="PTHR37947">
    <property type="entry name" value="BLL2462 PROTEIN"/>
    <property type="match status" value="1"/>
</dbReference>
<sequence>MNDSFFYFGAFLLIILLLWLAWQRPDRRRLLIRMLATAGAVFSLAFMARPPSRFVTFTDTEAILLTAGYRPDTLRKVRQQLPKQTIILSINAGAVYPAVTSVAAIHRNYPHLKTLHVLGYGLDEINLKQLHSLRIKPHLNALPPGIISLDWTKQLTAGEKLRVTGRYHHPGGNPVWLYLRVAGKTLDSTQIKENGQHRFSLNYLPKQPGRYVYTLHAGSWGRKPVFTEEIPVEVKPKRKLRILLLPAGPSFEIKFLKNYLAAEQHGVALHVPISKDIYQTEWLNLARTPLQIQNPNFLQSFDLLISDAGALATLASREQQAINQAVRTSGLGLIIVPETLPLNSAPPLLANFKFARNPESKPHPEPIQIVEAEDADPINATPLPYIIKPGPELKSLVQNAAGHTLVAAQSNGWGNITVSLLPETYRWPLAGQLATYARFWSSLISQTARPLLPDHTWHAAGLPVPLANYPVQLSLTDNTYVTGNNLPKGMVQAANQSADTIYLAQKVILPHQFTGLFWPRTAGWHQVSKTGAAAHFFYVFADSSFISWQQASRLTATSNYRQTNVKQPTGTGRKKEPVPVFYFWISFLVCAGFLWLEEKW</sequence>
<gene>
    <name evidence="2" type="ORF">AVDCRST_MAG95-1068</name>
</gene>
<organism evidence="2">
    <name type="scientific">uncultured Adhaeribacter sp</name>
    <dbReference type="NCBI Taxonomy" id="448109"/>
    <lineage>
        <taxon>Bacteria</taxon>
        <taxon>Pseudomonadati</taxon>
        <taxon>Bacteroidota</taxon>
        <taxon>Cytophagia</taxon>
        <taxon>Cytophagales</taxon>
        <taxon>Hymenobacteraceae</taxon>
        <taxon>Adhaeribacter</taxon>
        <taxon>environmental samples</taxon>
    </lineage>
</organism>
<protein>
    <recommendedName>
        <fullName evidence="3">Aerotolerance regulator N-terminal domain-containing protein</fullName>
    </recommendedName>
</protein>
<evidence type="ECO:0000256" key="1">
    <source>
        <dbReference type="SAM" id="Phobius"/>
    </source>
</evidence>
<proteinExistence type="predicted"/>
<evidence type="ECO:0008006" key="3">
    <source>
        <dbReference type="Google" id="ProtNLM"/>
    </source>
</evidence>
<reference evidence="2" key="1">
    <citation type="submission" date="2020-02" db="EMBL/GenBank/DDBJ databases">
        <authorList>
            <person name="Meier V. D."/>
        </authorList>
    </citation>
    <scope>NUCLEOTIDE SEQUENCE</scope>
    <source>
        <strain evidence="2">AVDCRST_MAG95</strain>
    </source>
</reference>
<feature type="transmembrane region" description="Helical" evidence="1">
    <location>
        <begin position="6"/>
        <end position="23"/>
    </location>
</feature>
<feature type="transmembrane region" description="Helical" evidence="1">
    <location>
        <begin position="579"/>
        <end position="596"/>
    </location>
</feature>
<keyword evidence="1" id="KW-1133">Transmembrane helix</keyword>
<accession>A0A6J4HWA2</accession>